<reference evidence="2" key="1">
    <citation type="submission" date="2013-07" db="EMBL/GenBank/DDBJ databases">
        <title>The Genome Sequence of Cryptococcus bestiolae CBS10118.</title>
        <authorList>
            <consortium name="The Broad Institute Genome Sequencing Platform"/>
            <person name="Cuomo C."/>
            <person name="Litvintseva A."/>
            <person name="Chen Y."/>
            <person name="Heitman J."/>
            <person name="Sun S."/>
            <person name="Springer D."/>
            <person name="Dromer F."/>
            <person name="Young S.K."/>
            <person name="Zeng Q."/>
            <person name="Gargeya S."/>
            <person name="Fitzgerald M."/>
            <person name="Abouelleil A."/>
            <person name="Alvarado L."/>
            <person name="Berlin A.M."/>
            <person name="Chapman S.B."/>
            <person name="Dewar J."/>
            <person name="Goldberg J."/>
            <person name="Griggs A."/>
            <person name="Gujja S."/>
            <person name="Hansen M."/>
            <person name="Howarth C."/>
            <person name="Imamovic A."/>
            <person name="Larimer J."/>
            <person name="McCowan C."/>
            <person name="Murphy C."/>
            <person name="Pearson M."/>
            <person name="Priest M."/>
            <person name="Roberts A."/>
            <person name="Saif S."/>
            <person name="Shea T."/>
            <person name="Sykes S."/>
            <person name="Wortman J."/>
            <person name="Nusbaum C."/>
            <person name="Birren B."/>
        </authorList>
    </citation>
    <scope>NUCLEOTIDE SEQUENCE [LARGE SCALE GENOMIC DNA]</scope>
    <source>
        <strain evidence="2">CBS 10118</strain>
    </source>
</reference>
<keyword evidence="4" id="KW-1185">Reference proteome</keyword>
<dbReference type="EMBL" id="CP144541">
    <property type="protein sequence ID" value="WVW78531.1"/>
    <property type="molecule type" value="Genomic_DNA"/>
</dbReference>
<feature type="compositionally biased region" description="Polar residues" evidence="1">
    <location>
        <begin position="36"/>
        <end position="45"/>
    </location>
</feature>
<name>A0A1B9G594_9TREE</name>
<proteinExistence type="predicted"/>
<reference evidence="3" key="2">
    <citation type="submission" date="2013-07" db="EMBL/GenBank/DDBJ databases">
        <authorList>
            <consortium name="The Broad Institute Genome Sequencing Platform"/>
            <person name="Cuomo C."/>
            <person name="Litvintseva A."/>
            <person name="Chen Y."/>
            <person name="Heitman J."/>
            <person name="Sun S."/>
            <person name="Springer D."/>
            <person name="Dromer F."/>
            <person name="Young S.K."/>
            <person name="Zeng Q."/>
            <person name="Gargeya S."/>
            <person name="Fitzgerald M."/>
            <person name="Abouelleil A."/>
            <person name="Alvarado L."/>
            <person name="Berlin A.M."/>
            <person name="Chapman S.B."/>
            <person name="Dewar J."/>
            <person name="Goldberg J."/>
            <person name="Griggs A."/>
            <person name="Gujja S."/>
            <person name="Hansen M."/>
            <person name="Howarth C."/>
            <person name="Imamovic A."/>
            <person name="Larimer J."/>
            <person name="McCowan C."/>
            <person name="Murphy C."/>
            <person name="Pearson M."/>
            <person name="Priest M."/>
            <person name="Roberts A."/>
            <person name="Saif S."/>
            <person name="Shea T."/>
            <person name="Sykes S."/>
            <person name="Wortman J."/>
            <person name="Nusbaum C."/>
            <person name="Birren B."/>
        </authorList>
    </citation>
    <scope>NUCLEOTIDE SEQUENCE</scope>
    <source>
        <strain evidence="3">CBS 10118</strain>
    </source>
</reference>
<gene>
    <name evidence="2" type="ORF">I302_03859</name>
    <name evidence="3" type="ORF">I302_100486</name>
</gene>
<dbReference type="GeneID" id="30208258"/>
<dbReference type="AlphaFoldDB" id="A0A1B9G594"/>
<organism evidence="2">
    <name type="scientific">Kwoniella bestiolae CBS 10118</name>
    <dbReference type="NCBI Taxonomy" id="1296100"/>
    <lineage>
        <taxon>Eukaryota</taxon>
        <taxon>Fungi</taxon>
        <taxon>Dikarya</taxon>
        <taxon>Basidiomycota</taxon>
        <taxon>Agaricomycotina</taxon>
        <taxon>Tremellomycetes</taxon>
        <taxon>Tremellales</taxon>
        <taxon>Cryptococcaceae</taxon>
        <taxon>Kwoniella</taxon>
    </lineage>
</organism>
<dbReference type="RefSeq" id="XP_019047251.1">
    <property type="nucleotide sequence ID" value="XM_019190503.1"/>
</dbReference>
<dbReference type="KEGG" id="kbi:30208258"/>
<feature type="region of interest" description="Disordered" evidence="1">
    <location>
        <begin position="1"/>
        <end position="98"/>
    </location>
</feature>
<reference evidence="3" key="4">
    <citation type="submission" date="2024-02" db="EMBL/GenBank/DDBJ databases">
        <title>Comparative genomics of Cryptococcus and Kwoniella reveals pathogenesis evolution and contrasting modes of karyotype evolution via chromosome fusion or intercentromeric recombination.</title>
        <authorList>
            <person name="Coelho M.A."/>
            <person name="David-Palma M."/>
            <person name="Shea T."/>
            <person name="Bowers K."/>
            <person name="McGinley-Smith S."/>
            <person name="Mohammad A.W."/>
            <person name="Gnirke A."/>
            <person name="Yurkov A.M."/>
            <person name="Nowrousian M."/>
            <person name="Sun S."/>
            <person name="Cuomo C.A."/>
            <person name="Heitman J."/>
        </authorList>
    </citation>
    <scope>NUCLEOTIDE SEQUENCE</scope>
    <source>
        <strain evidence="3">CBS 10118</strain>
    </source>
</reference>
<reference evidence="2" key="3">
    <citation type="submission" date="2014-01" db="EMBL/GenBank/DDBJ databases">
        <title>Evolution of pathogenesis and genome organization in the Tremellales.</title>
        <authorList>
            <person name="Cuomo C."/>
            <person name="Litvintseva A."/>
            <person name="Heitman J."/>
            <person name="Chen Y."/>
            <person name="Sun S."/>
            <person name="Springer D."/>
            <person name="Dromer F."/>
            <person name="Young S."/>
            <person name="Zeng Q."/>
            <person name="Chapman S."/>
            <person name="Gujja S."/>
            <person name="Saif S."/>
            <person name="Birren B."/>
        </authorList>
    </citation>
    <scope>NUCLEOTIDE SEQUENCE</scope>
    <source>
        <strain evidence="2">CBS 10118</strain>
    </source>
</reference>
<evidence type="ECO:0000313" key="3">
    <source>
        <dbReference type="EMBL" id="WVW78531.1"/>
    </source>
</evidence>
<feature type="compositionally biased region" description="Polar residues" evidence="1">
    <location>
        <begin position="75"/>
        <end position="95"/>
    </location>
</feature>
<evidence type="ECO:0000313" key="4">
    <source>
        <dbReference type="Proteomes" id="UP000092730"/>
    </source>
</evidence>
<dbReference type="Proteomes" id="UP000092730">
    <property type="component" value="Chromosome 1"/>
</dbReference>
<evidence type="ECO:0000256" key="1">
    <source>
        <dbReference type="SAM" id="MobiDB-lite"/>
    </source>
</evidence>
<sequence>MSSGTGGTKRSREGATQTSKVGQPRLGDDLAPPPHTNSSGVNSAAPSRPASDDGKLFDCIDFAAGEDGDRGPEESTASGSKGKTAKSAFSWSTTPDYAGPPKPTFHGYSAGDHSRKVALDANFKLLVGKFTGEFTSCSSHQIGYTPTACLDNDSKRTPNCSEASTRRDVRKWANDLITNESSHAYFTKNEVDNQFVGTLDRVTGEEVVSVLKREHKRFENRSIDLKRYGELAMATSHTSDSFLSHSTGYPD</sequence>
<protein>
    <submittedName>
        <fullName evidence="2">Uncharacterized protein</fullName>
    </submittedName>
</protein>
<evidence type="ECO:0000313" key="2">
    <source>
        <dbReference type="EMBL" id="OCF26181.1"/>
    </source>
</evidence>
<accession>A0A1B9G594</accession>
<dbReference type="EMBL" id="KI894020">
    <property type="protein sequence ID" value="OCF26181.1"/>
    <property type="molecule type" value="Genomic_DNA"/>
</dbReference>
<dbReference type="VEuPathDB" id="FungiDB:I302_03859"/>